<dbReference type="KEGG" id="lrs:PX52LOC_07130"/>
<comment type="cofactor">
    <cofactor evidence="5">
        <name>pyridoxal 5'-phosphate</name>
        <dbReference type="ChEBI" id="CHEBI:597326"/>
    </cofactor>
    <text evidence="5">Binds 1 pyridoxal phosphate per subunit.</text>
</comment>
<dbReference type="Gene3D" id="3.90.1150.10">
    <property type="entry name" value="Aspartate Aminotransferase, domain 1"/>
    <property type="match status" value="1"/>
</dbReference>
<feature type="binding site" evidence="5">
    <location>
        <begin position="272"/>
        <end position="273"/>
    </location>
    <ligand>
        <name>pyridoxal 5'-phosphate</name>
        <dbReference type="ChEBI" id="CHEBI:597326"/>
        <note>ligand shared between dimeric partners</note>
    </ligand>
</feature>
<dbReference type="NCBIfam" id="NF005394">
    <property type="entry name" value="PRK06939.1"/>
    <property type="match status" value="1"/>
</dbReference>
<dbReference type="PANTHER" id="PTHR13693:SF102">
    <property type="entry name" value="2-AMINO-3-KETOBUTYRATE COENZYME A LIGASE, MITOCHONDRIAL"/>
    <property type="match status" value="1"/>
</dbReference>
<evidence type="ECO:0000256" key="5">
    <source>
        <dbReference type="HAMAP-Rule" id="MF_00985"/>
    </source>
</evidence>
<dbReference type="OrthoDB" id="9807157at2"/>
<accession>A0A5C1AS39</accession>
<evidence type="ECO:0000313" key="8">
    <source>
        <dbReference type="Proteomes" id="UP000324974"/>
    </source>
</evidence>
<dbReference type="UniPathway" id="UPA00046">
    <property type="reaction ID" value="UER00506"/>
</dbReference>
<sequence length="396" mass="42857">MPSAKLTEYLRDQLADLKAKGLYKAERRIETPQKSTITVNGREVINFCANNYLGLANHPQVVEAAEKGLKEWGYGLSSVRFICGTQSIHRQCEQQIAKFFGKGDSILYISCFDANGGLFEPLLSDQDAILSDELNHASIIDGVRLCKAQRFRYKHSDMADLKAKLEEAKNCRFKMIFTDSVFSMDGDLAKLPEICDLADQYDAIVAIDDCHGTGHLGANGRGGAEELGVLDRIDIITGTLGKTLGGASGGFTAASAEIVDWLKNRSRPYLFSNSVPPSLVAAGMKAIELVETSGELRTKSKSNTKRMRSGLEAAGFTIKPGPTPILPVMLGDAAVASKMADELLTRGIYVIGFSFPVVPHGQARIRLQVSAAHTEEQIDAAIAAFTEVGKKLGVLK</sequence>
<feature type="binding site" evidence="5">
    <location>
        <position position="136"/>
    </location>
    <ligand>
        <name>substrate</name>
    </ligand>
</feature>
<comment type="subunit">
    <text evidence="5">Homodimer.</text>
</comment>
<dbReference type="HAMAP" id="MF_00985">
    <property type="entry name" value="2am3keto_CoA_ligase"/>
    <property type="match status" value="1"/>
</dbReference>
<dbReference type="FunFam" id="3.40.640.10:FF:000006">
    <property type="entry name" value="5-aminolevulinate synthase, mitochondrial"/>
    <property type="match status" value="1"/>
</dbReference>
<feature type="modified residue" description="N6-(pyridoxal phosphate)lysine" evidence="5">
    <location>
        <position position="242"/>
    </location>
</feature>
<dbReference type="InterPro" id="IPR015421">
    <property type="entry name" value="PyrdxlP-dep_Trfase_major"/>
</dbReference>
<dbReference type="SUPFAM" id="SSF53383">
    <property type="entry name" value="PLP-dependent transferases"/>
    <property type="match status" value="1"/>
</dbReference>
<dbReference type="GO" id="GO:0019518">
    <property type="term" value="P:L-threonine catabolic process to glycine"/>
    <property type="evidence" value="ECO:0007669"/>
    <property type="project" value="UniProtKB-UniRule"/>
</dbReference>
<evidence type="ECO:0000313" key="7">
    <source>
        <dbReference type="EMBL" id="QEL20044.1"/>
    </source>
</evidence>
<comment type="catalytic activity">
    <reaction evidence="5">
        <text>glycine + acetyl-CoA = (2S)-2-amino-3-oxobutanoate + CoA</text>
        <dbReference type="Rhea" id="RHEA:20736"/>
        <dbReference type="ChEBI" id="CHEBI:57287"/>
        <dbReference type="ChEBI" id="CHEBI:57288"/>
        <dbReference type="ChEBI" id="CHEBI:57305"/>
        <dbReference type="ChEBI" id="CHEBI:78948"/>
        <dbReference type="EC" id="2.3.1.29"/>
    </reaction>
</comment>
<gene>
    <name evidence="5" type="primary">kbl</name>
    <name evidence="7" type="ORF">PX52LOC_07130</name>
</gene>
<dbReference type="EC" id="2.3.1.29" evidence="5"/>
<comment type="function">
    <text evidence="5">Catalyzes the cleavage of 2-amino-3-ketobutyrate to glycine and acetyl-CoA.</text>
</comment>
<dbReference type="NCBIfam" id="TIGR01822">
    <property type="entry name" value="2am3keto_CoA"/>
    <property type="match status" value="1"/>
</dbReference>
<dbReference type="Gene3D" id="3.40.640.10">
    <property type="entry name" value="Type I PLP-dependent aspartate aminotransferase-like (Major domain)"/>
    <property type="match status" value="1"/>
</dbReference>
<dbReference type="CDD" id="cd06454">
    <property type="entry name" value="KBL_like"/>
    <property type="match status" value="1"/>
</dbReference>
<dbReference type="PANTHER" id="PTHR13693">
    <property type="entry name" value="CLASS II AMINOTRANSFERASE/8-AMINO-7-OXONONANOATE SYNTHASE"/>
    <property type="match status" value="1"/>
</dbReference>
<comment type="caution">
    <text evidence="5">Lacks conserved residue(s) required for the propagation of feature annotation.</text>
</comment>
<dbReference type="AlphaFoldDB" id="A0A5C1AS39"/>
<dbReference type="InterPro" id="IPR050087">
    <property type="entry name" value="AON_synthase_class-II"/>
</dbReference>
<comment type="similarity">
    <text evidence="1 5">Belongs to the class-II pyridoxal-phosphate-dependent aminotransferase family.</text>
</comment>
<dbReference type="InterPro" id="IPR011282">
    <property type="entry name" value="2am3keto_CoA_ligase"/>
</dbReference>
<proteinExistence type="inferred from homology"/>
<evidence type="ECO:0000256" key="2">
    <source>
        <dbReference type="ARBA" id="ARBA00022679"/>
    </source>
</evidence>
<feature type="binding site" evidence="5">
    <location>
        <position position="366"/>
    </location>
    <ligand>
        <name>substrate</name>
    </ligand>
</feature>
<dbReference type="InterPro" id="IPR015422">
    <property type="entry name" value="PyrdxlP-dep_Trfase_small"/>
</dbReference>
<keyword evidence="3 5" id="KW-0663">Pyridoxal phosphate</keyword>
<protein>
    <recommendedName>
        <fullName evidence="5">2-amino-3-ketobutyrate coenzyme A ligase</fullName>
        <shortName evidence="5">AKB ligase</shortName>
        <ecNumber evidence="5">2.3.1.29</ecNumber>
    </recommendedName>
    <alternativeName>
        <fullName evidence="5">Glycine acetyltransferase</fullName>
    </alternativeName>
</protein>
<dbReference type="InterPro" id="IPR015424">
    <property type="entry name" value="PyrdxlP-dep_Trfase"/>
</dbReference>
<evidence type="ECO:0000259" key="6">
    <source>
        <dbReference type="Pfam" id="PF00155"/>
    </source>
</evidence>
<feature type="binding site" description="in other chain" evidence="5">
    <location>
        <begin position="239"/>
        <end position="242"/>
    </location>
    <ligand>
        <name>pyridoxal 5'-phosphate</name>
        <dbReference type="ChEBI" id="CHEBI:597326"/>
        <note>ligand shared between dimeric partners</note>
    </ligand>
</feature>
<dbReference type="GO" id="GO:0030170">
    <property type="term" value="F:pyridoxal phosphate binding"/>
    <property type="evidence" value="ECO:0007669"/>
    <property type="project" value="UniProtKB-UniRule"/>
</dbReference>
<dbReference type="GO" id="GO:0008890">
    <property type="term" value="F:glycine C-acetyltransferase activity"/>
    <property type="evidence" value="ECO:0007669"/>
    <property type="project" value="UniProtKB-UniRule"/>
</dbReference>
<feature type="binding site" description="in other chain" evidence="5">
    <location>
        <begin position="111"/>
        <end position="112"/>
    </location>
    <ligand>
        <name>pyridoxal 5'-phosphate</name>
        <dbReference type="ChEBI" id="CHEBI:597326"/>
        <note>ligand shared between dimeric partners</note>
    </ligand>
</feature>
<dbReference type="Proteomes" id="UP000324974">
    <property type="component" value="Chromosome"/>
</dbReference>
<organism evidence="7 8">
    <name type="scientific">Limnoglobus roseus</name>
    <dbReference type="NCBI Taxonomy" id="2598579"/>
    <lineage>
        <taxon>Bacteria</taxon>
        <taxon>Pseudomonadati</taxon>
        <taxon>Planctomycetota</taxon>
        <taxon>Planctomycetia</taxon>
        <taxon>Gemmatales</taxon>
        <taxon>Gemmataceae</taxon>
        <taxon>Limnoglobus</taxon>
    </lineage>
</organism>
<dbReference type="Pfam" id="PF00155">
    <property type="entry name" value="Aminotran_1_2"/>
    <property type="match status" value="1"/>
</dbReference>
<evidence type="ECO:0000256" key="1">
    <source>
        <dbReference type="ARBA" id="ARBA00008392"/>
    </source>
</evidence>
<evidence type="ECO:0000256" key="3">
    <source>
        <dbReference type="ARBA" id="ARBA00022898"/>
    </source>
</evidence>
<keyword evidence="4 5" id="KW-0012">Acyltransferase</keyword>
<dbReference type="RefSeq" id="WP_149114374.1">
    <property type="nucleotide sequence ID" value="NZ_CP042425.1"/>
</dbReference>
<reference evidence="8" key="1">
    <citation type="submission" date="2019-08" db="EMBL/GenBank/DDBJ databases">
        <title>Limnoglobus roseus gen. nov., sp. nov., a novel freshwater planctomycete with a giant genome from the family Gemmataceae.</title>
        <authorList>
            <person name="Kulichevskaya I.S."/>
            <person name="Naumoff D.G."/>
            <person name="Miroshnikov K."/>
            <person name="Ivanova A."/>
            <person name="Philippov D.A."/>
            <person name="Hakobyan A."/>
            <person name="Rijpstra I.C."/>
            <person name="Sinninghe Damste J.S."/>
            <person name="Liesack W."/>
            <person name="Dedysh S.N."/>
        </authorList>
    </citation>
    <scope>NUCLEOTIDE SEQUENCE [LARGE SCALE GENOMIC DNA]</scope>
    <source>
        <strain evidence="8">PX52</strain>
    </source>
</reference>
<comment type="pathway">
    <text evidence="5">Amino-acid degradation; L-threonine degradation via oxydo-reductase pathway; glycine from L-threonine: step 2/2.</text>
</comment>
<keyword evidence="8" id="KW-1185">Reference proteome</keyword>
<name>A0A5C1AS39_9BACT</name>
<dbReference type="InterPro" id="IPR004839">
    <property type="entry name" value="Aminotransferase_I/II_large"/>
</dbReference>
<dbReference type="EMBL" id="CP042425">
    <property type="protein sequence ID" value="QEL20044.1"/>
    <property type="molecule type" value="Genomic_DNA"/>
</dbReference>
<keyword evidence="2 5" id="KW-0808">Transferase</keyword>
<feature type="binding site" description="in other chain" evidence="5">
    <location>
        <position position="183"/>
    </location>
    <ligand>
        <name>pyridoxal 5'-phosphate</name>
        <dbReference type="ChEBI" id="CHEBI:597326"/>
        <note>ligand shared between dimeric partners</note>
    </ligand>
</feature>
<evidence type="ECO:0000256" key="4">
    <source>
        <dbReference type="ARBA" id="ARBA00023315"/>
    </source>
</evidence>
<feature type="domain" description="Aminotransferase class I/classII large" evidence="6">
    <location>
        <begin position="43"/>
        <end position="384"/>
    </location>
</feature>